<accession>A0A7W7YC48</accession>
<dbReference type="InterPro" id="IPR028098">
    <property type="entry name" value="Glyco_trans_4-like_N"/>
</dbReference>
<dbReference type="EMBL" id="JACHIG010000006">
    <property type="protein sequence ID" value="MBB5033449.1"/>
    <property type="molecule type" value="Genomic_DNA"/>
</dbReference>
<dbReference type="PANTHER" id="PTHR12526:SF640">
    <property type="entry name" value="COLANIC ACID BIOSYNTHESIS GLYCOSYLTRANSFERASE WCAL-RELATED"/>
    <property type="match status" value="1"/>
</dbReference>
<comment type="similarity">
    <text evidence="1">Belongs to the glycosyltransferase group 1 family. Glycosyltransferase 4 subfamily.</text>
</comment>
<organism evidence="6 7">
    <name type="scientific">Prosthecobacter vanneervenii</name>
    <dbReference type="NCBI Taxonomy" id="48466"/>
    <lineage>
        <taxon>Bacteria</taxon>
        <taxon>Pseudomonadati</taxon>
        <taxon>Verrucomicrobiota</taxon>
        <taxon>Verrucomicrobiia</taxon>
        <taxon>Verrucomicrobiales</taxon>
        <taxon>Verrucomicrobiaceae</taxon>
        <taxon>Prosthecobacter</taxon>
    </lineage>
</organism>
<dbReference type="Pfam" id="PF13439">
    <property type="entry name" value="Glyco_transf_4"/>
    <property type="match status" value="1"/>
</dbReference>
<evidence type="ECO:0000259" key="5">
    <source>
        <dbReference type="Pfam" id="PF13439"/>
    </source>
</evidence>
<dbReference type="PANTHER" id="PTHR12526">
    <property type="entry name" value="GLYCOSYLTRANSFERASE"/>
    <property type="match status" value="1"/>
</dbReference>
<evidence type="ECO:0000313" key="6">
    <source>
        <dbReference type="EMBL" id="MBB5033449.1"/>
    </source>
</evidence>
<keyword evidence="3 6" id="KW-0808">Transferase</keyword>
<keyword evidence="7" id="KW-1185">Reference proteome</keyword>
<dbReference type="Proteomes" id="UP000590740">
    <property type="component" value="Unassembled WGS sequence"/>
</dbReference>
<evidence type="ECO:0000256" key="2">
    <source>
        <dbReference type="ARBA" id="ARBA00022676"/>
    </source>
</evidence>
<evidence type="ECO:0000256" key="3">
    <source>
        <dbReference type="ARBA" id="ARBA00022679"/>
    </source>
</evidence>
<name>A0A7W7YC48_9BACT</name>
<feature type="domain" description="Glycosyl transferase family 1" evidence="4">
    <location>
        <begin position="242"/>
        <end position="402"/>
    </location>
</feature>
<dbReference type="Gene3D" id="3.40.50.2000">
    <property type="entry name" value="Glycogen Phosphorylase B"/>
    <property type="match status" value="2"/>
</dbReference>
<dbReference type="Pfam" id="PF00534">
    <property type="entry name" value="Glycos_transf_1"/>
    <property type="match status" value="1"/>
</dbReference>
<dbReference type="RefSeq" id="WP_184340378.1">
    <property type="nucleotide sequence ID" value="NZ_JACHIG010000006.1"/>
</dbReference>
<reference evidence="6 7" key="1">
    <citation type="submission" date="2020-08" db="EMBL/GenBank/DDBJ databases">
        <title>Genomic Encyclopedia of Type Strains, Phase IV (KMG-IV): sequencing the most valuable type-strain genomes for metagenomic binning, comparative biology and taxonomic classification.</title>
        <authorList>
            <person name="Goeker M."/>
        </authorList>
    </citation>
    <scope>NUCLEOTIDE SEQUENCE [LARGE SCALE GENOMIC DNA]</scope>
    <source>
        <strain evidence="6 7">DSM 12252</strain>
    </source>
</reference>
<protein>
    <submittedName>
        <fullName evidence="6">Glycosyltransferase involved in cell wall biosynthesis</fullName>
    </submittedName>
</protein>
<keyword evidence="2" id="KW-0328">Glycosyltransferase</keyword>
<proteinExistence type="inferred from homology"/>
<dbReference type="GO" id="GO:0016757">
    <property type="term" value="F:glycosyltransferase activity"/>
    <property type="evidence" value="ECO:0007669"/>
    <property type="project" value="UniProtKB-KW"/>
</dbReference>
<evidence type="ECO:0000313" key="7">
    <source>
        <dbReference type="Proteomes" id="UP000590740"/>
    </source>
</evidence>
<sequence length="434" mass="48130">MRILHLTPGTGNFHCGSCLRDHALIKALRVRGHDALMAPLYLPLVTDREFGAQELPVQIGGISLFLQQKFTWFHKLPRFVHNWINKPDRLRLASKRMGMTSPRVLGEMTLGALLGSEGRQWGEWHKLLEWIRGHGRFDVVSLSNSLLTGLAPAIEKELGIPVVCSLQGEDSFLDTLPEPYRAQCWQAMQRNARSIRAFVAPSQFYAGLMRQRLDAAEGQIKVMPNGIDTTAFTTSSPDPNWPTIGYFARMIHGKGLTTLVDAFIDLAKRGSVPRVKLRIGGAKTPIDEKYVAELQRKIKAAGLEKRVEWLPNVSFKDKVHFFHDLTVFTVPATYGEAFGLYVIEAVSSGVPVVQPDHGAFPELIASTEGGVLCKPDDAKALADALETLLNDGELRDKLSRNGVARVRQEFSATRMAERFEAVLQEAVASPQAVN</sequence>
<feature type="domain" description="Glycosyltransferase subfamily 4-like N-terminal" evidence="5">
    <location>
        <begin position="116"/>
        <end position="230"/>
    </location>
</feature>
<dbReference type="SUPFAM" id="SSF53756">
    <property type="entry name" value="UDP-Glycosyltransferase/glycogen phosphorylase"/>
    <property type="match status" value="1"/>
</dbReference>
<dbReference type="InterPro" id="IPR001296">
    <property type="entry name" value="Glyco_trans_1"/>
</dbReference>
<gene>
    <name evidence="6" type="ORF">HNQ65_003037</name>
</gene>
<comment type="caution">
    <text evidence="6">The sequence shown here is derived from an EMBL/GenBank/DDBJ whole genome shotgun (WGS) entry which is preliminary data.</text>
</comment>
<evidence type="ECO:0000256" key="1">
    <source>
        <dbReference type="ARBA" id="ARBA00009481"/>
    </source>
</evidence>
<evidence type="ECO:0000259" key="4">
    <source>
        <dbReference type="Pfam" id="PF00534"/>
    </source>
</evidence>
<dbReference type="CDD" id="cd03801">
    <property type="entry name" value="GT4_PimA-like"/>
    <property type="match status" value="1"/>
</dbReference>
<dbReference type="AlphaFoldDB" id="A0A7W7YC48"/>